<evidence type="ECO:0000259" key="14">
    <source>
        <dbReference type="PROSITE" id="PS51384"/>
    </source>
</evidence>
<organism evidence="15">
    <name type="scientific">Hemiselmis andersenii</name>
    <name type="common">Cryptophyte alga</name>
    <dbReference type="NCBI Taxonomy" id="464988"/>
    <lineage>
        <taxon>Eukaryota</taxon>
        <taxon>Cryptophyceae</taxon>
        <taxon>Cryptomonadales</taxon>
        <taxon>Hemiselmidaceae</taxon>
        <taxon>Hemiselmis</taxon>
    </lineage>
</organism>
<dbReference type="InterPro" id="IPR008333">
    <property type="entry name" value="Cbr1-like_FAD-bd_dom"/>
</dbReference>
<feature type="binding site" evidence="11">
    <location>
        <position position="215"/>
    </location>
    <ligand>
        <name>FAD</name>
        <dbReference type="ChEBI" id="CHEBI:57692"/>
    </ligand>
</feature>
<dbReference type="Gene3D" id="3.40.50.80">
    <property type="entry name" value="Nucleotide-binding domain of ferredoxin-NADP reductase (FNR) module"/>
    <property type="match status" value="1"/>
</dbReference>
<evidence type="ECO:0000256" key="7">
    <source>
        <dbReference type="ARBA" id="ARBA00022989"/>
    </source>
</evidence>
<evidence type="ECO:0000256" key="5">
    <source>
        <dbReference type="ARBA" id="ARBA00022787"/>
    </source>
</evidence>
<dbReference type="PANTHER" id="PTHR19370">
    <property type="entry name" value="NADH-CYTOCHROME B5 REDUCTASE"/>
    <property type="match status" value="1"/>
</dbReference>
<dbReference type="InterPro" id="IPR001709">
    <property type="entry name" value="Flavoprot_Pyr_Nucl_cyt_Rdtase"/>
</dbReference>
<feature type="binding site" evidence="11">
    <location>
        <position position="267"/>
    </location>
    <ligand>
        <name>FAD</name>
        <dbReference type="ChEBI" id="CHEBI:57692"/>
    </ligand>
</feature>
<evidence type="ECO:0000256" key="3">
    <source>
        <dbReference type="ARBA" id="ARBA00022630"/>
    </source>
</evidence>
<reference evidence="15" key="1">
    <citation type="submission" date="2021-01" db="EMBL/GenBank/DDBJ databases">
        <authorList>
            <person name="Corre E."/>
            <person name="Pelletier E."/>
            <person name="Niang G."/>
            <person name="Scheremetjew M."/>
            <person name="Finn R."/>
            <person name="Kale V."/>
            <person name="Holt S."/>
            <person name="Cochrane G."/>
            <person name="Meng A."/>
            <person name="Brown T."/>
            <person name="Cohen L."/>
        </authorList>
    </citation>
    <scope>NUCLEOTIDE SEQUENCE</scope>
    <source>
        <strain evidence="15">CCMP441</strain>
    </source>
</reference>
<dbReference type="AlphaFoldDB" id="A0A6U4YV90"/>
<dbReference type="SUPFAM" id="SSF55856">
    <property type="entry name" value="Cytochrome b5-like heme/steroid binding domain"/>
    <property type="match status" value="1"/>
</dbReference>
<dbReference type="Pfam" id="PF00173">
    <property type="entry name" value="Cyt-b5"/>
    <property type="match status" value="1"/>
</dbReference>
<feature type="binding site" evidence="11">
    <location>
        <position position="182"/>
    </location>
    <ligand>
        <name>FAD</name>
        <dbReference type="ChEBI" id="CHEBI:57692"/>
    </ligand>
</feature>
<keyword evidence="9" id="KW-0520">NAD</keyword>
<keyword evidence="4" id="KW-0812">Transmembrane</keyword>
<feature type="domain" description="FAD-binding FR-type" evidence="14">
    <location>
        <begin position="127"/>
        <end position="240"/>
    </location>
</feature>
<dbReference type="FunFam" id="3.40.50.80:FF:000019">
    <property type="entry name" value="NADH-cytochrome b5 reductase"/>
    <property type="match status" value="1"/>
</dbReference>
<comment type="cofactor">
    <cofactor evidence="1 11">
        <name>FAD</name>
        <dbReference type="ChEBI" id="CHEBI:57692"/>
    </cofactor>
</comment>
<dbReference type="Pfam" id="PF00175">
    <property type="entry name" value="NAD_binding_1"/>
    <property type="match status" value="1"/>
</dbReference>
<dbReference type="PANTHER" id="PTHR19370:SF185">
    <property type="entry name" value="NADH-CYTOCHROME B5 REDUCTASE"/>
    <property type="match status" value="1"/>
</dbReference>
<dbReference type="InterPro" id="IPR017927">
    <property type="entry name" value="FAD-bd_FR_type"/>
</dbReference>
<dbReference type="PROSITE" id="PS51384">
    <property type="entry name" value="FAD_FR"/>
    <property type="match status" value="1"/>
</dbReference>
<evidence type="ECO:0000256" key="12">
    <source>
        <dbReference type="SAM" id="MobiDB-lite"/>
    </source>
</evidence>
<dbReference type="GO" id="GO:0006809">
    <property type="term" value="P:nitric oxide biosynthetic process"/>
    <property type="evidence" value="ECO:0007669"/>
    <property type="project" value="TreeGrafter"/>
</dbReference>
<dbReference type="Gene3D" id="2.40.30.10">
    <property type="entry name" value="Translation factors"/>
    <property type="match status" value="1"/>
</dbReference>
<dbReference type="InterPro" id="IPR017938">
    <property type="entry name" value="Riboflavin_synthase-like_b-brl"/>
</dbReference>
<comment type="subcellular location">
    <subcellularLocation>
        <location evidence="2">Mitochondrion outer membrane</location>
    </subcellularLocation>
</comment>
<evidence type="ECO:0000256" key="6">
    <source>
        <dbReference type="ARBA" id="ARBA00022827"/>
    </source>
</evidence>
<evidence type="ECO:0008006" key="16">
    <source>
        <dbReference type="Google" id="ProtNLM"/>
    </source>
</evidence>
<feature type="binding site" evidence="11">
    <location>
        <position position="180"/>
    </location>
    <ligand>
        <name>FAD</name>
        <dbReference type="ChEBI" id="CHEBI:57692"/>
    </ligand>
</feature>
<dbReference type="GO" id="GO:0005741">
    <property type="term" value="C:mitochondrial outer membrane"/>
    <property type="evidence" value="ECO:0007669"/>
    <property type="project" value="UniProtKB-SubCell"/>
</dbReference>
<dbReference type="GO" id="GO:0009703">
    <property type="term" value="F:nitrate reductase (NADH) activity"/>
    <property type="evidence" value="ECO:0007669"/>
    <property type="project" value="TreeGrafter"/>
</dbReference>
<accession>A0A6U4YV90</accession>
<keyword evidence="5" id="KW-0496">Mitochondrion</keyword>
<dbReference type="InterPro" id="IPR001433">
    <property type="entry name" value="OxRdtase_FAD/NAD-bd"/>
</dbReference>
<evidence type="ECO:0000256" key="10">
    <source>
        <dbReference type="ARBA" id="ARBA00023136"/>
    </source>
</evidence>
<feature type="compositionally biased region" description="Basic and acidic residues" evidence="12">
    <location>
        <begin position="8"/>
        <end position="23"/>
    </location>
</feature>
<dbReference type="PROSITE" id="PS50255">
    <property type="entry name" value="CYTOCHROME_B5_2"/>
    <property type="match status" value="1"/>
</dbReference>
<sequence>MGSCFSSGKKEDQGENQQAKKEPINPIPMTEVKKHRSSQSLWIVIKGKVYDVTKWQQSHPGGSAALKMVGGRDCTAGFSSKHGPEAWPMLANYCIGQVQGATVEEFKEPEAKPVTGKDGKLVALQPNKPIMCALLSRTEVSPDTRKFTFKLPQPDMALGVPVGHHILLTTKDAKGAAVCRSYTPITLDDTKGSFELVIKVYFKGVSEAWPEGGIMSQKLDSLKVGDEIEVGGPRGHWEYLSEGKFSHNGMDGETKSLGFIAGGSGITPCYQVIKAILENPSDKTKCWLVFSNKTEADILLRPELDEWAAKHPDRFKVHYTVSEAPAGWKYSTGRVSKEMLTEHMPTPGPDTYIGLCGPQGFVHSHCVPLLIDIGHDSMNTWAF</sequence>
<feature type="binding site" evidence="11">
    <location>
        <position position="202"/>
    </location>
    <ligand>
        <name>FAD</name>
        <dbReference type="ChEBI" id="CHEBI:57692"/>
    </ligand>
</feature>
<keyword evidence="3 11" id="KW-0285">Flavoprotein</keyword>
<evidence type="ECO:0000256" key="9">
    <source>
        <dbReference type="ARBA" id="ARBA00023027"/>
    </source>
</evidence>
<keyword evidence="7" id="KW-1133">Transmembrane helix</keyword>
<dbReference type="FunFam" id="2.40.30.10:FF:000021">
    <property type="entry name" value="NADH-cytochrome b5 reductase"/>
    <property type="match status" value="1"/>
</dbReference>
<dbReference type="Gene3D" id="3.10.120.10">
    <property type="entry name" value="Cytochrome b5-like heme/steroid binding domain"/>
    <property type="match status" value="1"/>
</dbReference>
<dbReference type="InterPro" id="IPR001834">
    <property type="entry name" value="CBR-like"/>
</dbReference>
<feature type="binding site" evidence="11">
    <location>
        <position position="197"/>
    </location>
    <ligand>
        <name>FAD</name>
        <dbReference type="ChEBI" id="CHEBI:57692"/>
    </ligand>
</feature>
<dbReference type="SMART" id="SM01117">
    <property type="entry name" value="Cyt-b5"/>
    <property type="match status" value="1"/>
</dbReference>
<dbReference type="CDD" id="cd06183">
    <property type="entry name" value="cyt_b5_reduct_like"/>
    <property type="match status" value="1"/>
</dbReference>
<evidence type="ECO:0000256" key="2">
    <source>
        <dbReference type="ARBA" id="ARBA00004294"/>
    </source>
</evidence>
<evidence type="ECO:0000256" key="8">
    <source>
        <dbReference type="ARBA" id="ARBA00023002"/>
    </source>
</evidence>
<keyword evidence="8" id="KW-0560">Oxidoreductase</keyword>
<name>A0A6U4YV90_HEMAN</name>
<dbReference type="InterPro" id="IPR036400">
    <property type="entry name" value="Cyt_B5-like_heme/steroid_sf"/>
</dbReference>
<dbReference type="SUPFAM" id="SSF63380">
    <property type="entry name" value="Riboflavin synthase domain-like"/>
    <property type="match status" value="1"/>
</dbReference>
<evidence type="ECO:0000256" key="11">
    <source>
        <dbReference type="PIRSR" id="PIRSR601834-1"/>
    </source>
</evidence>
<feature type="binding site" evidence="11">
    <location>
        <position position="216"/>
    </location>
    <ligand>
        <name>FAD</name>
        <dbReference type="ChEBI" id="CHEBI:57692"/>
    </ligand>
</feature>
<gene>
    <name evidence="15" type="ORF">HAND1043_LOCUS5458</name>
</gene>
<dbReference type="PRINTS" id="PR00363">
    <property type="entry name" value="CYTOCHROMEB5"/>
</dbReference>
<dbReference type="PRINTS" id="PR00371">
    <property type="entry name" value="FPNCR"/>
</dbReference>
<evidence type="ECO:0000256" key="1">
    <source>
        <dbReference type="ARBA" id="ARBA00001974"/>
    </source>
</evidence>
<dbReference type="PRINTS" id="PR00406">
    <property type="entry name" value="CYTB5RDTASE"/>
</dbReference>
<evidence type="ECO:0000313" key="15">
    <source>
        <dbReference type="EMBL" id="CAD8738966.1"/>
    </source>
</evidence>
<keyword evidence="6 11" id="KW-0274">FAD</keyword>
<feature type="binding site" evidence="11">
    <location>
        <position position="199"/>
    </location>
    <ligand>
        <name>FAD</name>
        <dbReference type="ChEBI" id="CHEBI:57692"/>
    </ligand>
</feature>
<keyword evidence="10" id="KW-0472">Membrane</keyword>
<dbReference type="Pfam" id="PF00970">
    <property type="entry name" value="FAD_binding_6"/>
    <property type="match status" value="1"/>
</dbReference>
<dbReference type="InterPro" id="IPR039261">
    <property type="entry name" value="FNR_nucleotide-bd"/>
</dbReference>
<dbReference type="EMBL" id="HBFK01009052">
    <property type="protein sequence ID" value="CAD8738966.1"/>
    <property type="molecule type" value="Transcribed_RNA"/>
</dbReference>
<feature type="domain" description="Cytochrome b5 heme-binding" evidence="13">
    <location>
        <begin position="24"/>
        <end position="99"/>
    </location>
</feature>
<feature type="region of interest" description="Disordered" evidence="12">
    <location>
        <begin position="1"/>
        <end position="32"/>
    </location>
</feature>
<keyword evidence="5" id="KW-1000">Mitochondrion outer membrane</keyword>
<dbReference type="InterPro" id="IPR001199">
    <property type="entry name" value="Cyt_B5-like_heme/steroid-bd"/>
</dbReference>
<protein>
    <recommendedName>
        <fullName evidence="16">Cytochrome-b5 reductase</fullName>
    </recommendedName>
</protein>
<dbReference type="SUPFAM" id="SSF52343">
    <property type="entry name" value="Ferredoxin reductase-like, C-terminal NADP-linked domain"/>
    <property type="match status" value="1"/>
</dbReference>
<evidence type="ECO:0000259" key="13">
    <source>
        <dbReference type="PROSITE" id="PS50255"/>
    </source>
</evidence>
<proteinExistence type="predicted"/>
<dbReference type="GO" id="GO:0071949">
    <property type="term" value="F:FAD binding"/>
    <property type="evidence" value="ECO:0007669"/>
    <property type="project" value="TreeGrafter"/>
</dbReference>
<dbReference type="GO" id="GO:0042128">
    <property type="term" value="P:nitrate assimilation"/>
    <property type="evidence" value="ECO:0007669"/>
    <property type="project" value="TreeGrafter"/>
</dbReference>
<evidence type="ECO:0000256" key="4">
    <source>
        <dbReference type="ARBA" id="ARBA00022692"/>
    </source>
</evidence>